<keyword evidence="1" id="KW-1133">Transmembrane helix</keyword>
<proteinExistence type="predicted"/>
<evidence type="ECO:0000313" key="3">
    <source>
        <dbReference type="EMBL" id="RVU19814.1"/>
    </source>
</evidence>
<dbReference type="PANTHER" id="PTHR40057:SF1">
    <property type="entry name" value="SLR1162 PROTEIN"/>
    <property type="match status" value="1"/>
</dbReference>
<dbReference type="SUPFAM" id="SSF54909">
    <property type="entry name" value="Dimeric alpha+beta barrel"/>
    <property type="match status" value="2"/>
</dbReference>
<evidence type="ECO:0000313" key="4">
    <source>
        <dbReference type="Proteomes" id="UP000286997"/>
    </source>
</evidence>
<keyword evidence="4" id="KW-1185">Reference proteome</keyword>
<gene>
    <name evidence="3" type="ORF">EOE48_07685</name>
</gene>
<feature type="transmembrane region" description="Helical" evidence="1">
    <location>
        <begin position="288"/>
        <end position="311"/>
    </location>
</feature>
<dbReference type="AlphaFoldDB" id="A0A437PC30"/>
<sequence>MNLSVASPAAAAVTRIRLRPGAAAAFAAWQARLTHAVASAPGFVSVEIVPVFADAHEWHVVQRFRSPEALAQWRASPERAALAADLVSLREAEDEDEAAPDFHSLSCVTEVITTAVGPGRAADYRSWAETVQARQATFPGYMGTLVQAPLGPELNYWTTLVRFSTPSQLDAWIVSEERHSLLRAADPAMSTWSSRRHAGPFAGWFAVSPDAPAPPPAWKQTLVVLLVLFPVVMLEIRFLSPLLTGLPAPVATLIGNAISVALVSWPLARIAGAALRGWLHPPPQRRAVAEIVGAAAVVAAFVAELTVFTLWT</sequence>
<dbReference type="RefSeq" id="WP_127728198.1">
    <property type="nucleotide sequence ID" value="NZ_SACP01000005.1"/>
</dbReference>
<dbReference type="InterPro" id="IPR007138">
    <property type="entry name" value="ABM_dom"/>
</dbReference>
<feature type="transmembrane region" description="Helical" evidence="1">
    <location>
        <begin position="246"/>
        <end position="267"/>
    </location>
</feature>
<dbReference type="OrthoDB" id="1494254at2"/>
<keyword evidence="1" id="KW-0812">Transmembrane</keyword>
<dbReference type="Pfam" id="PF03992">
    <property type="entry name" value="ABM"/>
    <property type="match status" value="1"/>
</dbReference>
<accession>A0A437PC30</accession>
<protein>
    <submittedName>
        <fullName evidence="3">Antibiotic biosynthesis monooxygenase</fullName>
    </submittedName>
</protein>
<dbReference type="EMBL" id="SACP01000005">
    <property type="protein sequence ID" value="RVU19814.1"/>
    <property type="molecule type" value="Genomic_DNA"/>
</dbReference>
<dbReference type="InterPro" id="IPR011008">
    <property type="entry name" value="Dimeric_a/b-barrel"/>
</dbReference>
<dbReference type="InterPro" id="IPR038762">
    <property type="entry name" value="ABM_predict"/>
</dbReference>
<reference evidence="3 4" key="1">
    <citation type="submission" date="2019-01" db="EMBL/GenBank/DDBJ databases">
        <authorList>
            <person name="Chen W.-M."/>
        </authorList>
    </citation>
    <scope>NUCLEOTIDE SEQUENCE [LARGE SCALE GENOMIC DNA]</scope>
    <source>
        <strain evidence="3 4">TER-1</strain>
    </source>
</reference>
<dbReference type="PANTHER" id="PTHR40057">
    <property type="entry name" value="SLR1162 PROTEIN"/>
    <property type="match status" value="1"/>
</dbReference>
<evidence type="ECO:0000256" key="1">
    <source>
        <dbReference type="SAM" id="Phobius"/>
    </source>
</evidence>
<dbReference type="GO" id="GO:0004497">
    <property type="term" value="F:monooxygenase activity"/>
    <property type="evidence" value="ECO:0007669"/>
    <property type="project" value="UniProtKB-KW"/>
</dbReference>
<comment type="caution">
    <text evidence="3">The sequence shown here is derived from an EMBL/GenBank/DDBJ whole genome shotgun (WGS) entry which is preliminary data.</text>
</comment>
<evidence type="ECO:0000259" key="2">
    <source>
        <dbReference type="PROSITE" id="PS51725"/>
    </source>
</evidence>
<name>A0A437PC30_9HYPH</name>
<organism evidence="3 4">
    <name type="scientific">Methylobacterium oryzihabitans</name>
    <dbReference type="NCBI Taxonomy" id="2499852"/>
    <lineage>
        <taxon>Bacteria</taxon>
        <taxon>Pseudomonadati</taxon>
        <taxon>Pseudomonadota</taxon>
        <taxon>Alphaproteobacteria</taxon>
        <taxon>Hyphomicrobiales</taxon>
        <taxon>Methylobacteriaceae</taxon>
        <taxon>Methylobacterium</taxon>
    </lineage>
</organism>
<dbReference type="Proteomes" id="UP000286997">
    <property type="component" value="Unassembled WGS sequence"/>
</dbReference>
<dbReference type="Gene3D" id="3.30.70.100">
    <property type="match status" value="2"/>
</dbReference>
<keyword evidence="3" id="KW-0503">Monooxygenase</keyword>
<keyword evidence="1" id="KW-0472">Membrane</keyword>
<dbReference type="PROSITE" id="PS51725">
    <property type="entry name" value="ABM"/>
    <property type="match status" value="1"/>
</dbReference>
<keyword evidence="3" id="KW-0560">Oxidoreductase</keyword>
<feature type="domain" description="ABM" evidence="2">
    <location>
        <begin position="10"/>
        <end position="102"/>
    </location>
</feature>